<evidence type="ECO:0000256" key="18">
    <source>
        <dbReference type="ARBA" id="ARBA00031026"/>
    </source>
</evidence>
<dbReference type="InterPro" id="IPR016169">
    <property type="entry name" value="FAD-bd_PCMH_sub2"/>
</dbReference>
<protein>
    <recommendedName>
        <fullName evidence="7 20">UDP-N-acetylenolpyruvoylglucosamine reductase</fullName>
        <ecNumber evidence="6 20">1.3.1.98</ecNumber>
    </recommendedName>
    <alternativeName>
        <fullName evidence="18 20">UDP-N-acetylmuramate dehydrogenase</fullName>
    </alternativeName>
</protein>
<evidence type="ECO:0000256" key="2">
    <source>
        <dbReference type="ARBA" id="ARBA00003921"/>
    </source>
</evidence>
<dbReference type="HAMAP" id="MF_00037">
    <property type="entry name" value="MurB"/>
    <property type="match status" value="1"/>
</dbReference>
<comment type="pathway">
    <text evidence="4 20">Cell wall biogenesis; peptidoglycan biosynthesis.</text>
</comment>
<keyword evidence="13 20" id="KW-0133">Cell shape</keyword>
<keyword evidence="15 20" id="KW-0560">Oxidoreductase</keyword>
<dbReference type="Gene3D" id="3.30.43.10">
    <property type="entry name" value="Uridine Diphospho-n-acetylenolpyruvylglucosamine Reductase, domain 2"/>
    <property type="match status" value="1"/>
</dbReference>
<keyword evidence="23" id="KW-1185">Reference proteome</keyword>
<comment type="subcellular location">
    <subcellularLocation>
        <location evidence="3 20">Cytoplasm</location>
    </subcellularLocation>
</comment>
<evidence type="ECO:0000256" key="3">
    <source>
        <dbReference type="ARBA" id="ARBA00004496"/>
    </source>
</evidence>
<evidence type="ECO:0000256" key="1">
    <source>
        <dbReference type="ARBA" id="ARBA00001974"/>
    </source>
</evidence>
<evidence type="ECO:0000256" key="20">
    <source>
        <dbReference type="HAMAP-Rule" id="MF_00037"/>
    </source>
</evidence>
<dbReference type="InterPro" id="IPR036635">
    <property type="entry name" value="MurB_C_sf"/>
</dbReference>
<dbReference type="InterPro" id="IPR006094">
    <property type="entry name" value="Oxid_FAD_bind_N"/>
</dbReference>
<dbReference type="PANTHER" id="PTHR21071:SF4">
    <property type="entry name" value="UDP-N-ACETYLENOLPYRUVOYLGLUCOSAMINE REDUCTASE"/>
    <property type="match status" value="1"/>
</dbReference>
<dbReference type="NCBIfam" id="TIGR00179">
    <property type="entry name" value="murB"/>
    <property type="match status" value="1"/>
</dbReference>
<evidence type="ECO:0000313" key="22">
    <source>
        <dbReference type="EMBL" id="WZW86985.1"/>
    </source>
</evidence>
<dbReference type="Pfam" id="PF02873">
    <property type="entry name" value="MurB_C"/>
    <property type="match status" value="1"/>
</dbReference>
<organism evidence="22 23">
    <name type="scientific">Ignatzschineria larvae DSM 13226</name>
    <dbReference type="NCBI Taxonomy" id="1111732"/>
    <lineage>
        <taxon>Bacteria</taxon>
        <taxon>Pseudomonadati</taxon>
        <taxon>Pseudomonadota</taxon>
        <taxon>Gammaproteobacteria</taxon>
        <taxon>Cardiobacteriales</taxon>
        <taxon>Ignatzschineriaceae</taxon>
        <taxon>Ignatzschineria</taxon>
    </lineage>
</organism>
<name>A0ABZ3BWU3_9GAMM</name>
<dbReference type="NCBIfam" id="NF000755">
    <property type="entry name" value="PRK00046.1"/>
    <property type="match status" value="1"/>
</dbReference>
<evidence type="ECO:0000256" key="13">
    <source>
        <dbReference type="ARBA" id="ARBA00022960"/>
    </source>
</evidence>
<keyword evidence="10 20" id="KW-0285">Flavoprotein</keyword>
<evidence type="ECO:0000256" key="6">
    <source>
        <dbReference type="ARBA" id="ARBA00012518"/>
    </source>
</evidence>
<evidence type="ECO:0000256" key="11">
    <source>
        <dbReference type="ARBA" id="ARBA00022827"/>
    </source>
</evidence>
<dbReference type="RefSeq" id="WP_026879062.1">
    <property type="nucleotide sequence ID" value="NZ_AZOD01000023.1"/>
</dbReference>
<dbReference type="InterPro" id="IPR016166">
    <property type="entry name" value="FAD-bd_PCMH"/>
</dbReference>
<evidence type="ECO:0000259" key="21">
    <source>
        <dbReference type="PROSITE" id="PS51387"/>
    </source>
</evidence>
<dbReference type="Gene3D" id="3.90.78.10">
    <property type="entry name" value="UDP-N-acetylenolpyruvoylglucosamine reductase, C-terminal domain"/>
    <property type="match status" value="1"/>
</dbReference>
<comment type="similarity">
    <text evidence="5 20">Belongs to the MurB family.</text>
</comment>
<dbReference type="EC" id="1.3.1.98" evidence="6 20"/>
<dbReference type="SUPFAM" id="SSF56194">
    <property type="entry name" value="Uridine diphospho-N-Acetylenolpyruvylglucosamine reductase, MurB, C-terminal domain"/>
    <property type="match status" value="1"/>
</dbReference>
<keyword evidence="11 20" id="KW-0274">FAD</keyword>
<dbReference type="Proteomes" id="UP001449178">
    <property type="component" value="Chromosome"/>
</dbReference>
<dbReference type="Pfam" id="PF01565">
    <property type="entry name" value="FAD_binding_4"/>
    <property type="match status" value="1"/>
</dbReference>
<keyword evidence="16 20" id="KW-0131">Cell cycle</keyword>
<dbReference type="PANTHER" id="PTHR21071">
    <property type="entry name" value="UDP-N-ACETYLENOLPYRUVOYLGLUCOSAMINE REDUCTASE"/>
    <property type="match status" value="1"/>
</dbReference>
<accession>A0ABZ3BWU3</accession>
<evidence type="ECO:0000256" key="4">
    <source>
        <dbReference type="ARBA" id="ARBA00004752"/>
    </source>
</evidence>
<dbReference type="GO" id="GO:0008762">
    <property type="term" value="F:UDP-N-acetylmuramate dehydrogenase activity"/>
    <property type="evidence" value="ECO:0007669"/>
    <property type="project" value="UniProtKB-EC"/>
</dbReference>
<comment type="catalytic activity">
    <reaction evidence="19 20">
        <text>UDP-N-acetyl-alpha-D-muramate + NADP(+) = UDP-N-acetyl-3-O-(1-carboxyvinyl)-alpha-D-glucosamine + NADPH + H(+)</text>
        <dbReference type="Rhea" id="RHEA:12248"/>
        <dbReference type="ChEBI" id="CHEBI:15378"/>
        <dbReference type="ChEBI" id="CHEBI:57783"/>
        <dbReference type="ChEBI" id="CHEBI:58349"/>
        <dbReference type="ChEBI" id="CHEBI:68483"/>
        <dbReference type="ChEBI" id="CHEBI:70757"/>
        <dbReference type="EC" id="1.3.1.98"/>
    </reaction>
</comment>
<dbReference type="PROSITE" id="PS51387">
    <property type="entry name" value="FAD_PCMH"/>
    <property type="match status" value="1"/>
</dbReference>
<evidence type="ECO:0000256" key="8">
    <source>
        <dbReference type="ARBA" id="ARBA00022490"/>
    </source>
</evidence>
<keyword evidence="8 20" id="KW-0963">Cytoplasm</keyword>
<gene>
    <name evidence="20 22" type="primary">murB</name>
    <name evidence="22" type="ORF">WMO13_06270</name>
</gene>
<evidence type="ECO:0000256" key="14">
    <source>
        <dbReference type="ARBA" id="ARBA00022984"/>
    </source>
</evidence>
<evidence type="ECO:0000256" key="15">
    <source>
        <dbReference type="ARBA" id="ARBA00023002"/>
    </source>
</evidence>
<keyword evidence="17 20" id="KW-0961">Cell wall biogenesis/degradation</keyword>
<comment type="cofactor">
    <cofactor evidence="1 20">
        <name>FAD</name>
        <dbReference type="ChEBI" id="CHEBI:57692"/>
    </cofactor>
</comment>
<feature type="active site" evidence="20">
    <location>
        <position position="160"/>
    </location>
</feature>
<keyword evidence="9 20" id="KW-0132">Cell division</keyword>
<evidence type="ECO:0000256" key="16">
    <source>
        <dbReference type="ARBA" id="ARBA00023306"/>
    </source>
</evidence>
<evidence type="ECO:0000256" key="10">
    <source>
        <dbReference type="ARBA" id="ARBA00022630"/>
    </source>
</evidence>
<evidence type="ECO:0000256" key="17">
    <source>
        <dbReference type="ARBA" id="ARBA00023316"/>
    </source>
</evidence>
<evidence type="ECO:0000256" key="5">
    <source>
        <dbReference type="ARBA" id="ARBA00010485"/>
    </source>
</evidence>
<proteinExistence type="inferred from homology"/>
<evidence type="ECO:0000256" key="7">
    <source>
        <dbReference type="ARBA" id="ARBA00015188"/>
    </source>
</evidence>
<dbReference type="SUPFAM" id="SSF56176">
    <property type="entry name" value="FAD-binding/transporter-associated domain-like"/>
    <property type="match status" value="1"/>
</dbReference>
<evidence type="ECO:0000313" key="23">
    <source>
        <dbReference type="Proteomes" id="UP001449178"/>
    </source>
</evidence>
<dbReference type="InterPro" id="IPR003170">
    <property type="entry name" value="MurB"/>
</dbReference>
<feature type="active site" evidence="20">
    <location>
        <position position="332"/>
    </location>
</feature>
<reference evidence="22 23" key="1">
    <citation type="submission" date="2024-03" db="EMBL/GenBank/DDBJ databases">
        <title>Complete Genome Sequence and Annotation of Ignatzschineria larvae DSM 13226.</title>
        <authorList>
            <person name="Cantrell E."/>
            <person name="Burcham Z.M."/>
        </authorList>
    </citation>
    <scope>NUCLEOTIDE SEQUENCE [LARGE SCALE GENOMIC DNA]</scope>
    <source>
        <strain evidence="22 23">DSM 13226</strain>
    </source>
</reference>
<dbReference type="EMBL" id="CP150637">
    <property type="protein sequence ID" value="WZW86985.1"/>
    <property type="molecule type" value="Genomic_DNA"/>
</dbReference>
<keyword evidence="14 20" id="KW-0573">Peptidoglycan synthesis</keyword>
<dbReference type="InterPro" id="IPR011601">
    <property type="entry name" value="MurB_C"/>
</dbReference>
<evidence type="ECO:0000256" key="19">
    <source>
        <dbReference type="ARBA" id="ARBA00048914"/>
    </source>
</evidence>
<comment type="function">
    <text evidence="2 20">Cell wall formation.</text>
</comment>
<dbReference type="Gene3D" id="3.30.465.10">
    <property type="match status" value="1"/>
</dbReference>
<evidence type="ECO:0000256" key="12">
    <source>
        <dbReference type="ARBA" id="ARBA00022857"/>
    </source>
</evidence>
<keyword evidence="12 20" id="KW-0521">NADP</keyword>
<dbReference type="InterPro" id="IPR016167">
    <property type="entry name" value="FAD-bd_PCMH_sub1"/>
</dbReference>
<evidence type="ECO:0000256" key="9">
    <source>
        <dbReference type="ARBA" id="ARBA00022618"/>
    </source>
</evidence>
<sequence length="336" mass="37867">MKITQKQNLKAFNTLGVDVSADYFATIDHLADLSKLRSLISPILFLGGGSNILFTQEYSGTIVYNQLKGVEFLHQEQGFVFVRAMGGEVWHDFVVQMHQQGFYGLEYLALIPGTVGASPVQNIGAYGFEVKDFIESVEAFDCHKDSCVTFTKEECNFGYRDSFFKQNPGRFFITAVTFKLSKLPVINLSYQVLQRYLNEQGIENDKIEAADILSAVMAIRRSKLPDPVILSNAGSFFKNPVISLEKWQSLQQDYPQLVHYSQEDPYKIKLAAGQLIDIAGFKGKREGDVGMHKDQALILVNYGNATGNELWQFSEKVQKKIWSQFGIMLEAEPLIL</sequence>
<dbReference type="InterPro" id="IPR036318">
    <property type="entry name" value="FAD-bd_PCMH-like_sf"/>
</dbReference>
<feature type="active site" description="Proton donor" evidence="20">
    <location>
        <position position="235"/>
    </location>
</feature>
<feature type="domain" description="FAD-binding PCMH-type" evidence="21">
    <location>
        <begin position="17"/>
        <end position="183"/>
    </location>
</feature>